<dbReference type="AlphaFoldDB" id="A0A915DRU7"/>
<dbReference type="WBParaSite" id="jg22996">
    <property type="protein sequence ID" value="jg22996"/>
    <property type="gene ID" value="jg22996"/>
</dbReference>
<proteinExistence type="predicted"/>
<organism evidence="3 4">
    <name type="scientific">Ditylenchus dipsaci</name>
    <dbReference type="NCBI Taxonomy" id="166011"/>
    <lineage>
        <taxon>Eukaryota</taxon>
        <taxon>Metazoa</taxon>
        <taxon>Ecdysozoa</taxon>
        <taxon>Nematoda</taxon>
        <taxon>Chromadorea</taxon>
        <taxon>Rhabditida</taxon>
        <taxon>Tylenchina</taxon>
        <taxon>Tylenchomorpha</taxon>
        <taxon>Sphaerularioidea</taxon>
        <taxon>Anguinidae</taxon>
        <taxon>Anguininae</taxon>
        <taxon>Ditylenchus</taxon>
    </lineage>
</organism>
<dbReference type="Proteomes" id="UP000887574">
    <property type="component" value="Unplaced"/>
</dbReference>
<evidence type="ECO:0000256" key="1">
    <source>
        <dbReference type="SAM" id="MobiDB-lite"/>
    </source>
</evidence>
<keyword evidence="2" id="KW-0812">Transmembrane</keyword>
<keyword evidence="3" id="KW-1185">Reference proteome</keyword>
<accession>A0A915DRU7</accession>
<sequence>MVDFSFGRSQAWIRCKCSKGIVQDVLNQVASSSGDTANRTASHNRRKLRRTVDAKPHFKQFVAGNAFTKFKAARWNLARTNHALDEKAYAQQHQVNLKEELWKQESQTPLAVCPSLSSSAREKNNPSRSHRKSDPGRGRRNVQDIDIPERAACTQMEPDVSNFSFGRFGNAAVRKREAHRLEQGNESVNIFGCLSISSKTQEANSNTRLSTRNQETEFALRAKSLAFVPPENIWNDFRLLKTHLLAYDQALAPSSIGLKHLCRTAMRDPMFPVCWWSCYERTLAGKTERITLQRLLIVDYTLLLAWIIQMWLVFLQDLKKNSADSRTNTMKIT</sequence>
<feature type="compositionally biased region" description="Basic and acidic residues" evidence="1">
    <location>
        <begin position="132"/>
        <end position="146"/>
    </location>
</feature>
<name>A0A915DRU7_9BILA</name>
<feature type="transmembrane region" description="Helical" evidence="2">
    <location>
        <begin position="295"/>
        <end position="314"/>
    </location>
</feature>
<keyword evidence="2" id="KW-1133">Transmembrane helix</keyword>
<evidence type="ECO:0000313" key="3">
    <source>
        <dbReference type="Proteomes" id="UP000887574"/>
    </source>
</evidence>
<reference evidence="4" key="1">
    <citation type="submission" date="2022-11" db="UniProtKB">
        <authorList>
            <consortium name="WormBaseParasite"/>
        </authorList>
    </citation>
    <scope>IDENTIFICATION</scope>
</reference>
<evidence type="ECO:0000313" key="4">
    <source>
        <dbReference type="WBParaSite" id="jg22996"/>
    </source>
</evidence>
<evidence type="ECO:0000256" key="2">
    <source>
        <dbReference type="SAM" id="Phobius"/>
    </source>
</evidence>
<feature type="region of interest" description="Disordered" evidence="1">
    <location>
        <begin position="112"/>
        <end position="146"/>
    </location>
</feature>
<keyword evidence="2" id="KW-0472">Membrane</keyword>
<protein>
    <submittedName>
        <fullName evidence="4">Uncharacterized protein</fullName>
    </submittedName>
</protein>